<gene>
    <name evidence="2" type="ORF">LP43_2287</name>
</gene>
<proteinExistence type="predicted"/>
<dbReference type="SUPFAM" id="SSF109604">
    <property type="entry name" value="HD-domain/PDEase-like"/>
    <property type="match status" value="1"/>
</dbReference>
<dbReference type="InterPro" id="IPR052340">
    <property type="entry name" value="RNase_Y/CdgJ"/>
</dbReference>
<dbReference type="PROSITE" id="PS51833">
    <property type="entry name" value="HDOD"/>
    <property type="match status" value="1"/>
</dbReference>
<evidence type="ECO:0000259" key="1">
    <source>
        <dbReference type="PROSITE" id="PS51833"/>
    </source>
</evidence>
<name>A0A0A0BBI5_9GAMM</name>
<accession>A0A0A0BBI5</accession>
<dbReference type="Proteomes" id="UP000029999">
    <property type="component" value="Unassembled WGS sequence"/>
</dbReference>
<evidence type="ECO:0000313" key="3">
    <source>
        <dbReference type="Proteomes" id="UP000029999"/>
    </source>
</evidence>
<dbReference type="AlphaFoldDB" id="A0A0A0BBI5"/>
<dbReference type="STRING" id="392484.LP43_2287"/>
<feature type="domain" description="HDOD" evidence="1">
    <location>
        <begin position="29"/>
        <end position="220"/>
    </location>
</feature>
<dbReference type="EMBL" id="JRQD01000006">
    <property type="protein sequence ID" value="KGM05973.1"/>
    <property type="molecule type" value="Genomic_DNA"/>
</dbReference>
<sequence>MSGQLSLTEKVNAALQQLSREIEANTLQLPSPPDNIITLRKLIQTDANVDVIATHLRKDPHLSARLVKVANSVLFTGRGHVTDVKSAIVRLGLSKVQNLVTGFAITQQFLRSKTAGIESQLRQSWSKSNQVAGIISVLAREKTHIDADMALLAGQLHNIGETPLLLRINSMTDLGTNPEMKKAVINMVLDRLSAKVGAAILKKWHFPPEIVQLPFAESSGANTDTETEINLKNLLLISKELRHCSFTQPLSSLPDSIKQQVIFPRLWVDEDMAINNLNDLAPQIHETQVMLSSS</sequence>
<reference evidence="2 3" key="1">
    <citation type="submission" date="2014-09" db="EMBL/GenBank/DDBJ databases">
        <authorList>
            <person name="Grob C."/>
            <person name="Taubert M."/>
            <person name="Howat A.M."/>
            <person name="Burns O.J."/>
            <person name="Dixon J.L."/>
            <person name="Chen Y."/>
            <person name="Murrell J.C."/>
        </authorList>
    </citation>
    <scope>NUCLEOTIDE SEQUENCE [LARGE SCALE GENOMIC DNA]</scope>
    <source>
        <strain evidence="2">L4</strain>
    </source>
</reference>
<keyword evidence="2" id="KW-0378">Hydrolase</keyword>
<organism evidence="2 3">
    <name type="scientific">Methylophaga thiooxydans</name>
    <dbReference type="NCBI Taxonomy" id="392484"/>
    <lineage>
        <taxon>Bacteria</taxon>
        <taxon>Pseudomonadati</taxon>
        <taxon>Pseudomonadota</taxon>
        <taxon>Gammaproteobacteria</taxon>
        <taxon>Thiotrichales</taxon>
        <taxon>Piscirickettsiaceae</taxon>
        <taxon>Methylophaga</taxon>
    </lineage>
</organism>
<dbReference type="Pfam" id="PF08668">
    <property type="entry name" value="HDOD"/>
    <property type="match status" value="1"/>
</dbReference>
<dbReference type="PANTHER" id="PTHR33525">
    <property type="match status" value="1"/>
</dbReference>
<protein>
    <submittedName>
        <fullName evidence="2">HD-GYP domain (HD superfamily hydrolase)</fullName>
    </submittedName>
</protein>
<dbReference type="InterPro" id="IPR013976">
    <property type="entry name" value="HDOD"/>
</dbReference>
<dbReference type="PANTHER" id="PTHR33525:SF3">
    <property type="entry name" value="RIBONUCLEASE Y"/>
    <property type="match status" value="1"/>
</dbReference>
<dbReference type="GO" id="GO:0016787">
    <property type="term" value="F:hydrolase activity"/>
    <property type="evidence" value="ECO:0007669"/>
    <property type="project" value="UniProtKB-KW"/>
</dbReference>
<evidence type="ECO:0000313" key="2">
    <source>
        <dbReference type="EMBL" id="KGM05973.1"/>
    </source>
</evidence>
<dbReference type="Gene3D" id="1.10.3210.10">
    <property type="entry name" value="Hypothetical protein af1432"/>
    <property type="match status" value="1"/>
</dbReference>
<comment type="caution">
    <text evidence="2">The sequence shown here is derived from an EMBL/GenBank/DDBJ whole genome shotgun (WGS) entry which is preliminary data.</text>
</comment>